<evidence type="ECO:0000313" key="6">
    <source>
        <dbReference type="Proteomes" id="UP000663852"/>
    </source>
</evidence>
<reference evidence="3" key="1">
    <citation type="submission" date="2021-02" db="EMBL/GenBank/DDBJ databases">
        <authorList>
            <person name="Nowell W R."/>
        </authorList>
    </citation>
    <scope>NUCLEOTIDE SEQUENCE</scope>
</reference>
<dbReference type="AlphaFoldDB" id="A0A815BW32"/>
<organism evidence="3 6">
    <name type="scientific">Adineta ricciae</name>
    <name type="common">Rotifer</name>
    <dbReference type="NCBI Taxonomy" id="249248"/>
    <lineage>
        <taxon>Eukaryota</taxon>
        <taxon>Metazoa</taxon>
        <taxon>Spiralia</taxon>
        <taxon>Gnathifera</taxon>
        <taxon>Rotifera</taxon>
        <taxon>Eurotatoria</taxon>
        <taxon>Bdelloidea</taxon>
        <taxon>Adinetida</taxon>
        <taxon>Adinetidae</taxon>
        <taxon>Adineta</taxon>
    </lineage>
</organism>
<dbReference type="SUPFAM" id="SSF48452">
    <property type="entry name" value="TPR-like"/>
    <property type="match status" value="1"/>
</dbReference>
<dbReference type="Proteomes" id="UP000663852">
    <property type="component" value="Unassembled WGS sequence"/>
</dbReference>
<evidence type="ECO:0000313" key="4">
    <source>
        <dbReference type="EMBL" id="CAF1589852.1"/>
    </source>
</evidence>
<dbReference type="Pfam" id="PF13424">
    <property type="entry name" value="TPR_12"/>
    <property type="match status" value="1"/>
</dbReference>
<keyword evidence="2" id="KW-0812">Transmembrane</keyword>
<dbReference type="PROSITE" id="PS50005">
    <property type="entry name" value="TPR"/>
    <property type="match status" value="1"/>
</dbReference>
<protein>
    <submittedName>
        <fullName evidence="3">Uncharacterized protein</fullName>
    </submittedName>
</protein>
<feature type="transmembrane region" description="Helical" evidence="2">
    <location>
        <begin position="278"/>
        <end position="295"/>
    </location>
</feature>
<accession>A0A815BW32</accession>
<keyword evidence="1" id="KW-0802">TPR repeat</keyword>
<dbReference type="SMART" id="SM00028">
    <property type="entry name" value="TPR"/>
    <property type="match status" value="2"/>
</dbReference>
<keyword evidence="2" id="KW-1133">Transmembrane helix</keyword>
<dbReference type="Gene3D" id="1.25.40.10">
    <property type="entry name" value="Tetratricopeptide repeat domain"/>
    <property type="match status" value="1"/>
</dbReference>
<dbReference type="EMBL" id="CAJNOR010006236">
    <property type="protein sequence ID" value="CAF1589852.1"/>
    <property type="molecule type" value="Genomic_DNA"/>
</dbReference>
<dbReference type="InterPro" id="IPR011990">
    <property type="entry name" value="TPR-like_helical_dom_sf"/>
</dbReference>
<keyword evidence="5" id="KW-1185">Reference proteome</keyword>
<dbReference type="OrthoDB" id="10008892at2759"/>
<evidence type="ECO:0000313" key="3">
    <source>
        <dbReference type="EMBL" id="CAF1278459.1"/>
    </source>
</evidence>
<feature type="repeat" description="TPR" evidence="1">
    <location>
        <begin position="15"/>
        <end position="48"/>
    </location>
</feature>
<comment type="caution">
    <text evidence="3">The sequence shown here is derived from an EMBL/GenBank/DDBJ whole genome shotgun (WGS) entry which is preliminary data.</text>
</comment>
<dbReference type="InterPro" id="IPR019734">
    <property type="entry name" value="TPR_rpt"/>
</dbReference>
<keyword evidence="2" id="KW-0472">Membrane</keyword>
<proteinExistence type="predicted"/>
<sequence>MSTSSDTAEDDRVVAKCYVELGYVTKEKGDFDESLRYHRKSMEIFERIDDPLSVADSHLNIAEIYKAKGELKQAMNEYEIGFSLYEDVYVDEANKNSDSGTDVSLNSSSFCDPLHVKSLSKSEEILPQAILINTIHKDPSPSSPRHLNYDRLNSSKSSKNIESMDDSALILSRKSTDKIHKSLSSSCASDLQNLDDPDVFLPTTPLDLAYETTNDAVPCIDDLLPLLASLQTTDLSSLDRNAEETDNNNVHKNMETKGLQNQNEIHCQNQYSLPKKQLLIIILVILLTGVFYLSLQEFSSTKSKLKWSSGDSSVYINSRSHSGRDDLGKQLRKLLPWRKSQMASLDKDTRRVVEDFLSSGSDFRSKLTIDKFQKLLDLLDLKIVLVPR</sequence>
<dbReference type="Proteomes" id="UP000663828">
    <property type="component" value="Unassembled WGS sequence"/>
</dbReference>
<dbReference type="EMBL" id="CAJNOJ010000198">
    <property type="protein sequence ID" value="CAF1278459.1"/>
    <property type="molecule type" value="Genomic_DNA"/>
</dbReference>
<evidence type="ECO:0000256" key="1">
    <source>
        <dbReference type="PROSITE-ProRule" id="PRU00339"/>
    </source>
</evidence>
<evidence type="ECO:0000313" key="5">
    <source>
        <dbReference type="Proteomes" id="UP000663828"/>
    </source>
</evidence>
<evidence type="ECO:0000256" key="2">
    <source>
        <dbReference type="SAM" id="Phobius"/>
    </source>
</evidence>
<name>A0A815BW32_ADIRI</name>
<gene>
    <name evidence="3" type="ORF">EDS130_LOCUS29413</name>
    <name evidence="4" type="ORF">XAT740_LOCUS46437</name>
</gene>